<keyword evidence="3" id="KW-1185">Reference proteome</keyword>
<dbReference type="Pfam" id="PF13649">
    <property type="entry name" value="Methyltransf_25"/>
    <property type="match status" value="1"/>
</dbReference>
<feature type="domain" description="Methyltransferase" evidence="1">
    <location>
        <begin position="46"/>
        <end position="127"/>
    </location>
</feature>
<dbReference type="InterPro" id="IPR041698">
    <property type="entry name" value="Methyltransf_25"/>
</dbReference>
<sequence length="272" mass="29639">MTDHRDWTGRVGTIWAHEWRRTDRSFRELTPRLLQAIEADDYDSALDIGCGAGEISCALAEAHPDRRITGLDISSELLEVARERGRTFGNLAFVQGDAATGTTGHPSQRLVSRHGVMFFAEPEVAFAHLRNHSGPETRLTFSCFRARSENEWDAATLSALPDPPAPPVNLEEPGPFAFGNRDRVAAILGDAGWKEITFDSIDYRMVFGAGEDPVADACDYLTRVGPTAMPIAALGDAARHATIERLAEVLERYRVGAAVAIPAAAWIVSARA</sequence>
<dbReference type="OrthoDB" id="9777638at2"/>
<dbReference type="GO" id="GO:0032259">
    <property type="term" value="P:methylation"/>
    <property type="evidence" value="ECO:0007669"/>
    <property type="project" value="UniProtKB-KW"/>
</dbReference>
<organism evidence="2 3">
    <name type="scientific">Qipengyuania algicida</name>
    <dbReference type="NCBI Taxonomy" id="1836209"/>
    <lineage>
        <taxon>Bacteria</taxon>
        <taxon>Pseudomonadati</taxon>
        <taxon>Pseudomonadota</taxon>
        <taxon>Alphaproteobacteria</taxon>
        <taxon>Sphingomonadales</taxon>
        <taxon>Erythrobacteraceae</taxon>
        <taxon>Qipengyuania</taxon>
    </lineage>
</organism>
<keyword evidence="2" id="KW-0808">Transferase</keyword>
<proteinExistence type="predicted"/>
<reference evidence="2 3" key="1">
    <citation type="submission" date="2019-12" db="EMBL/GenBank/DDBJ databases">
        <title>Genomic-based taxomic classification of the family Erythrobacteraceae.</title>
        <authorList>
            <person name="Xu L."/>
        </authorList>
    </citation>
    <scope>NUCLEOTIDE SEQUENCE [LARGE SCALE GENOMIC DNA]</scope>
    <source>
        <strain evidence="2 3">KEMB 9005-328</strain>
    </source>
</reference>
<comment type="caution">
    <text evidence="2">The sequence shown here is derived from an EMBL/GenBank/DDBJ whole genome shotgun (WGS) entry which is preliminary data.</text>
</comment>
<dbReference type="GO" id="GO:0008168">
    <property type="term" value="F:methyltransferase activity"/>
    <property type="evidence" value="ECO:0007669"/>
    <property type="project" value="UniProtKB-KW"/>
</dbReference>
<accession>A0A845AQ87</accession>
<dbReference type="Gene3D" id="3.40.50.150">
    <property type="entry name" value="Vaccinia Virus protein VP39"/>
    <property type="match status" value="1"/>
</dbReference>
<dbReference type="AlphaFoldDB" id="A0A845AQ87"/>
<keyword evidence="2" id="KW-0489">Methyltransferase</keyword>
<dbReference type="EMBL" id="WTYA01000006">
    <property type="protein sequence ID" value="MXP29098.1"/>
    <property type="molecule type" value="Genomic_DNA"/>
</dbReference>
<dbReference type="RefSeq" id="WP_160753389.1">
    <property type="nucleotide sequence ID" value="NZ_WTYA01000006.1"/>
</dbReference>
<dbReference type="InterPro" id="IPR029063">
    <property type="entry name" value="SAM-dependent_MTases_sf"/>
</dbReference>
<protein>
    <submittedName>
        <fullName evidence="2">Methyltransferase domain-containing protein</fullName>
    </submittedName>
</protein>
<evidence type="ECO:0000313" key="2">
    <source>
        <dbReference type="EMBL" id="MXP29098.1"/>
    </source>
</evidence>
<dbReference type="Proteomes" id="UP000439780">
    <property type="component" value="Unassembled WGS sequence"/>
</dbReference>
<name>A0A845AQ87_9SPHN</name>
<evidence type="ECO:0000313" key="3">
    <source>
        <dbReference type="Proteomes" id="UP000439780"/>
    </source>
</evidence>
<dbReference type="CDD" id="cd02440">
    <property type="entry name" value="AdoMet_MTases"/>
    <property type="match status" value="1"/>
</dbReference>
<dbReference type="SUPFAM" id="SSF53335">
    <property type="entry name" value="S-adenosyl-L-methionine-dependent methyltransferases"/>
    <property type="match status" value="1"/>
</dbReference>
<gene>
    <name evidence="2" type="ORF">GRI58_09715</name>
</gene>
<evidence type="ECO:0000259" key="1">
    <source>
        <dbReference type="Pfam" id="PF13649"/>
    </source>
</evidence>